<dbReference type="Proteomes" id="UP000823910">
    <property type="component" value="Unassembled WGS sequence"/>
</dbReference>
<gene>
    <name evidence="8" type="ORF">H9704_01035</name>
</gene>
<feature type="domain" description="Citrate transporter-like" evidence="7">
    <location>
        <begin position="3"/>
        <end position="276"/>
    </location>
</feature>
<sequence>MQNGTIEALGGKMLYLINGRAALIPWIIFLMGFVIGALGAGMPGATIVGILAFPLARAAGIPALASAMAANAGTVVGINNPWTGQSGIVIQNLIANAGQMPERAVRYSMGVFLSRLAMNILIVFVIFIATKSYKAKKMHVDRPKDFEPVQKKTFRLLITCSAVIVVCVTLGMLFPESEICQTLSAIGQPQIVMTFGAIIAMLMKVGPADKAVKALPVNTVLMISGFTMMMSVAQNAGLVDALAHVMSGNIPDVLLKPMFLVVAGCMSFFCSGTGVVFPLLFPIALPLSQATGINPGAIIVCMTAGSMLSSLSPFSTGGAMMLAGCPDQEAQDKMSNQLIAVAVTALLSGAVLAFLGFFDLFAL</sequence>
<comment type="subcellular location">
    <subcellularLocation>
        <location evidence="1">Membrane</location>
        <topology evidence="1">Multi-pass membrane protein</topology>
    </subcellularLocation>
</comment>
<feature type="transmembrane region" description="Helical" evidence="6">
    <location>
        <begin position="338"/>
        <end position="362"/>
    </location>
</feature>
<keyword evidence="3 6" id="KW-0812">Transmembrane</keyword>
<feature type="transmembrane region" description="Helical" evidence="6">
    <location>
        <begin position="21"/>
        <end position="53"/>
    </location>
</feature>
<evidence type="ECO:0000256" key="2">
    <source>
        <dbReference type="ARBA" id="ARBA00022448"/>
    </source>
</evidence>
<keyword evidence="5 6" id="KW-0472">Membrane</keyword>
<evidence type="ECO:0000256" key="4">
    <source>
        <dbReference type="ARBA" id="ARBA00022989"/>
    </source>
</evidence>
<dbReference type="GO" id="GO:0016020">
    <property type="term" value="C:membrane"/>
    <property type="evidence" value="ECO:0007669"/>
    <property type="project" value="UniProtKB-SubCell"/>
</dbReference>
<evidence type="ECO:0000256" key="5">
    <source>
        <dbReference type="ARBA" id="ARBA00023136"/>
    </source>
</evidence>
<keyword evidence="2" id="KW-0813">Transport</keyword>
<evidence type="ECO:0000256" key="3">
    <source>
        <dbReference type="ARBA" id="ARBA00022692"/>
    </source>
</evidence>
<proteinExistence type="predicted"/>
<evidence type="ECO:0000313" key="8">
    <source>
        <dbReference type="EMBL" id="HJC04739.1"/>
    </source>
</evidence>
<keyword evidence="4 6" id="KW-1133">Transmembrane helix</keyword>
<dbReference type="EMBL" id="DWWT01000002">
    <property type="protein sequence ID" value="HJC04739.1"/>
    <property type="molecule type" value="Genomic_DNA"/>
</dbReference>
<feature type="transmembrane region" description="Helical" evidence="6">
    <location>
        <begin position="112"/>
        <end position="133"/>
    </location>
</feature>
<reference evidence="8" key="1">
    <citation type="journal article" date="2021" name="PeerJ">
        <title>Extensive microbial diversity within the chicken gut microbiome revealed by metagenomics and culture.</title>
        <authorList>
            <person name="Gilroy R."/>
            <person name="Ravi A."/>
            <person name="Getino M."/>
            <person name="Pursley I."/>
            <person name="Horton D.L."/>
            <person name="Alikhan N.F."/>
            <person name="Baker D."/>
            <person name="Gharbi K."/>
            <person name="Hall N."/>
            <person name="Watson M."/>
            <person name="Adriaenssens E.M."/>
            <person name="Foster-Nyarko E."/>
            <person name="Jarju S."/>
            <person name="Secka A."/>
            <person name="Antonio M."/>
            <person name="Oren A."/>
            <person name="Chaudhuri R.R."/>
            <person name="La Ragione R."/>
            <person name="Hildebrand F."/>
            <person name="Pallen M.J."/>
        </authorList>
    </citation>
    <scope>NUCLEOTIDE SEQUENCE</scope>
    <source>
        <strain evidence="8">CHK180-15479</strain>
    </source>
</reference>
<comment type="caution">
    <text evidence="8">The sequence shown here is derived from an EMBL/GenBank/DDBJ whole genome shotgun (WGS) entry which is preliminary data.</text>
</comment>
<evidence type="ECO:0000256" key="6">
    <source>
        <dbReference type="SAM" id="Phobius"/>
    </source>
</evidence>
<dbReference type="Pfam" id="PF03600">
    <property type="entry name" value="CitMHS"/>
    <property type="match status" value="1"/>
</dbReference>
<reference evidence="8" key="2">
    <citation type="submission" date="2021-04" db="EMBL/GenBank/DDBJ databases">
        <authorList>
            <person name="Gilroy R."/>
        </authorList>
    </citation>
    <scope>NUCLEOTIDE SEQUENCE</scope>
    <source>
        <strain evidence="8">CHK180-15479</strain>
    </source>
</reference>
<accession>A0A9D2MWM7</accession>
<feature type="transmembrane region" description="Helical" evidence="6">
    <location>
        <begin position="215"/>
        <end position="238"/>
    </location>
</feature>
<dbReference type="GO" id="GO:0055085">
    <property type="term" value="P:transmembrane transport"/>
    <property type="evidence" value="ECO:0007669"/>
    <property type="project" value="InterPro"/>
</dbReference>
<feature type="transmembrane region" description="Helical" evidence="6">
    <location>
        <begin position="154"/>
        <end position="174"/>
    </location>
</feature>
<feature type="transmembrane region" description="Helical" evidence="6">
    <location>
        <begin position="293"/>
        <end position="312"/>
    </location>
</feature>
<evidence type="ECO:0000259" key="7">
    <source>
        <dbReference type="Pfam" id="PF03600"/>
    </source>
</evidence>
<name>A0A9D2MWM7_9FIRM</name>
<evidence type="ECO:0000256" key="1">
    <source>
        <dbReference type="ARBA" id="ARBA00004141"/>
    </source>
</evidence>
<evidence type="ECO:0000313" key="9">
    <source>
        <dbReference type="Proteomes" id="UP000823910"/>
    </source>
</evidence>
<dbReference type="AlphaFoldDB" id="A0A9D2MWM7"/>
<organism evidence="8 9">
    <name type="scientific">Candidatus Enterocloster excrementipullorum</name>
    <dbReference type="NCBI Taxonomy" id="2838559"/>
    <lineage>
        <taxon>Bacteria</taxon>
        <taxon>Bacillati</taxon>
        <taxon>Bacillota</taxon>
        <taxon>Clostridia</taxon>
        <taxon>Lachnospirales</taxon>
        <taxon>Lachnospiraceae</taxon>
        <taxon>Enterocloster</taxon>
    </lineage>
</organism>
<protein>
    <recommendedName>
        <fullName evidence="7">Citrate transporter-like domain-containing protein</fullName>
    </recommendedName>
</protein>
<dbReference type="InterPro" id="IPR004680">
    <property type="entry name" value="Cit_transptr-like_dom"/>
</dbReference>
<feature type="transmembrane region" description="Helical" evidence="6">
    <location>
        <begin position="258"/>
        <end position="281"/>
    </location>
</feature>
<feature type="transmembrane region" description="Helical" evidence="6">
    <location>
        <begin position="186"/>
        <end position="203"/>
    </location>
</feature>